<gene>
    <name evidence="2" type="ORF">GCM10009118_23260</name>
</gene>
<dbReference type="PROSITE" id="PS50164">
    <property type="entry name" value="GIY_YIG"/>
    <property type="match status" value="1"/>
</dbReference>
<protein>
    <submittedName>
        <fullName evidence="2">Exonuclease domain-containing protein</fullName>
    </submittedName>
</protein>
<keyword evidence="3" id="KW-1185">Reference proteome</keyword>
<dbReference type="CDD" id="cd06127">
    <property type="entry name" value="DEDDh"/>
    <property type="match status" value="1"/>
</dbReference>
<name>A0ABP3Y533_9FLAO</name>
<dbReference type="InterPro" id="IPR000305">
    <property type="entry name" value="GIY-YIG_endonuc"/>
</dbReference>
<dbReference type="SUPFAM" id="SSF82771">
    <property type="entry name" value="GIY-YIG endonuclease"/>
    <property type="match status" value="1"/>
</dbReference>
<feature type="domain" description="GIY-YIG" evidence="1">
    <location>
        <begin position="197"/>
        <end position="274"/>
    </location>
</feature>
<dbReference type="InterPro" id="IPR035901">
    <property type="entry name" value="GIY-YIG_endonuc_sf"/>
</dbReference>
<dbReference type="GO" id="GO:0004527">
    <property type="term" value="F:exonuclease activity"/>
    <property type="evidence" value="ECO:0007669"/>
    <property type="project" value="UniProtKB-KW"/>
</dbReference>
<dbReference type="InterPro" id="IPR006054">
    <property type="entry name" value="DnaQ"/>
</dbReference>
<dbReference type="SMART" id="SM00479">
    <property type="entry name" value="EXOIII"/>
    <property type="match status" value="1"/>
</dbReference>
<keyword evidence="2" id="KW-0269">Exonuclease</keyword>
<sequence>MKKFAIIDVETTGGSPGSSKITEIAIFIHDGTRIIDEFVSLVNPETEIPKFVVHLTGITDQMVATAPRFFEIAKKIVEITEDCIFVAHNVGFDYGMIRSEFKSLGYDYRRPQLCTVRTSRQLLPGHESYSLGKLARSLNVVVDGRHRAGGDAMATAEIFTMLFEKSGRNLQHFIQDEINPSILHPNLDIGALDQLPEKTGVYFLYDETNCLIYIGKSKNIKKRVEQHLRNTSGKKAVEMRNEICRIEYELTGSELIALLKESKLIKKHTPRFNRRLRTSRFTHGLFAYEDQRGYINLTIDQLKNRIETPITTFAGITEAKNALHKITNDYELCQKLNGLYQSSGSCFRYQTKECMGACIGEEAAEEYNRRVDAALDHLSFTSPSFFILDKGRQRTEKSIILIENNTYIGYAYLHFSELKRTINYWKSKIDIQTEDRDDRSIIQQFLRKNTEKIKTRTFD</sequence>
<dbReference type="Proteomes" id="UP001501126">
    <property type="component" value="Unassembled WGS sequence"/>
</dbReference>
<dbReference type="EMBL" id="BAAAFH010000011">
    <property type="protein sequence ID" value="GAA0875917.1"/>
    <property type="molecule type" value="Genomic_DNA"/>
</dbReference>
<dbReference type="RefSeq" id="WP_343787882.1">
    <property type="nucleotide sequence ID" value="NZ_BAAAFH010000011.1"/>
</dbReference>
<evidence type="ECO:0000259" key="1">
    <source>
        <dbReference type="PROSITE" id="PS50164"/>
    </source>
</evidence>
<dbReference type="InterPro" id="IPR047296">
    <property type="entry name" value="GIY-YIG_UvrC_Cho"/>
</dbReference>
<dbReference type="NCBIfam" id="TIGR00573">
    <property type="entry name" value="dnaq"/>
    <property type="match status" value="1"/>
</dbReference>
<proteinExistence type="predicted"/>
<dbReference type="Pfam" id="PF00929">
    <property type="entry name" value="RNase_T"/>
    <property type="match status" value="1"/>
</dbReference>
<dbReference type="InterPro" id="IPR013520">
    <property type="entry name" value="Ribonucl_H"/>
</dbReference>
<dbReference type="CDD" id="cd10434">
    <property type="entry name" value="GIY-YIG_UvrC_Cho"/>
    <property type="match status" value="1"/>
</dbReference>
<dbReference type="PANTHER" id="PTHR30231:SF41">
    <property type="entry name" value="DNA POLYMERASE III SUBUNIT EPSILON"/>
    <property type="match status" value="1"/>
</dbReference>
<dbReference type="SMART" id="SM00465">
    <property type="entry name" value="GIYc"/>
    <property type="match status" value="1"/>
</dbReference>
<evidence type="ECO:0000313" key="2">
    <source>
        <dbReference type="EMBL" id="GAA0875917.1"/>
    </source>
</evidence>
<reference evidence="3" key="1">
    <citation type="journal article" date="2019" name="Int. J. Syst. Evol. Microbiol.">
        <title>The Global Catalogue of Microorganisms (GCM) 10K type strain sequencing project: providing services to taxonomists for standard genome sequencing and annotation.</title>
        <authorList>
            <consortium name="The Broad Institute Genomics Platform"/>
            <consortium name="The Broad Institute Genome Sequencing Center for Infectious Disease"/>
            <person name="Wu L."/>
            <person name="Ma J."/>
        </authorList>
    </citation>
    <scope>NUCLEOTIDE SEQUENCE [LARGE SCALE GENOMIC DNA]</scope>
    <source>
        <strain evidence="3">JCM 16083</strain>
    </source>
</reference>
<dbReference type="SUPFAM" id="SSF53098">
    <property type="entry name" value="Ribonuclease H-like"/>
    <property type="match status" value="1"/>
</dbReference>
<comment type="caution">
    <text evidence="2">The sequence shown here is derived from an EMBL/GenBank/DDBJ whole genome shotgun (WGS) entry which is preliminary data.</text>
</comment>
<accession>A0ABP3Y533</accession>
<dbReference type="PANTHER" id="PTHR30231">
    <property type="entry name" value="DNA POLYMERASE III SUBUNIT EPSILON"/>
    <property type="match status" value="1"/>
</dbReference>
<organism evidence="2 3">
    <name type="scientific">Wandonia haliotis</name>
    <dbReference type="NCBI Taxonomy" id="574963"/>
    <lineage>
        <taxon>Bacteria</taxon>
        <taxon>Pseudomonadati</taxon>
        <taxon>Bacteroidota</taxon>
        <taxon>Flavobacteriia</taxon>
        <taxon>Flavobacteriales</taxon>
        <taxon>Crocinitomicaceae</taxon>
        <taxon>Wandonia</taxon>
    </lineage>
</organism>
<evidence type="ECO:0000313" key="3">
    <source>
        <dbReference type="Proteomes" id="UP001501126"/>
    </source>
</evidence>
<keyword evidence="2" id="KW-0378">Hydrolase</keyword>
<dbReference type="InterPro" id="IPR012337">
    <property type="entry name" value="RNaseH-like_sf"/>
</dbReference>
<dbReference type="Gene3D" id="3.40.1440.10">
    <property type="entry name" value="GIY-YIG endonuclease"/>
    <property type="match status" value="1"/>
</dbReference>
<dbReference type="Gene3D" id="3.30.420.10">
    <property type="entry name" value="Ribonuclease H-like superfamily/Ribonuclease H"/>
    <property type="match status" value="1"/>
</dbReference>
<keyword evidence="2" id="KW-0540">Nuclease</keyword>
<dbReference type="Pfam" id="PF01541">
    <property type="entry name" value="GIY-YIG"/>
    <property type="match status" value="1"/>
</dbReference>
<dbReference type="InterPro" id="IPR036397">
    <property type="entry name" value="RNaseH_sf"/>
</dbReference>